<comment type="caution">
    <text evidence="2">The sequence shown here is derived from an EMBL/GenBank/DDBJ whole genome shotgun (WGS) entry which is preliminary data.</text>
</comment>
<accession>A0A3M0KMJ1</accession>
<dbReference type="Proteomes" id="UP000269221">
    <property type="component" value="Unassembled WGS sequence"/>
</dbReference>
<organism evidence="2 3">
    <name type="scientific">Hirundo rustica rustica</name>
    <dbReference type="NCBI Taxonomy" id="333673"/>
    <lineage>
        <taxon>Eukaryota</taxon>
        <taxon>Metazoa</taxon>
        <taxon>Chordata</taxon>
        <taxon>Craniata</taxon>
        <taxon>Vertebrata</taxon>
        <taxon>Euteleostomi</taxon>
        <taxon>Archelosauria</taxon>
        <taxon>Archosauria</taxon>
        <taxon>Dinosauria</taxon>
        <taxon>Saurischia</taxon>
        <taxon>Theropoda</taxon>
        <taxon>Coelurosauria</taxon>
        <taxon>Aves</taxon>
        <taxon>Neognathae</taxon>
        <taxon>Neoaves</taxon>
        <taxon>Telluraves</taxon>
        <taxon>Australaves</taxon>
        <taxon>Passeriformes</taxon>
        <taxon>Sylvioidea</taxon>
        <taxon>Hirundinidae</taxon>
        <taxon>Hirundo</taxon>
    </lineage>
</organism>
<feature type="region of interest" description="Disordered" evidence="1">
    <location>
        <begin position="1"/>
        <end position="29"/>
    </location>
</feature>
<evidence type="ECO:0000313" key="3">
    <source>
        <dbReference type="Proteomes" id="UP000269221"/>
    </source>
</evidence>
<evidence type="ECO:0000313" key="2">
    <source>
        <dbReference type="EMBL" id="RMC14478.1"/>
    </source>
</evidence>
<keyword evidence="3" id="KW-1185">Reference proteome</keyword>
<gene>
    <name evidence="2" type="ORF">DUI87_09574</name>
</gene>
<feature type="compositionally biased region" description="Low complexity" evidence="1">
    <location>
        <begin position="77"/>
        <end position="88"/>
    </location>
</feature>
<evidence type="ECO:0000256" key="1">
    <source>
        <dbReference type="SAM" id="MobiDB-lite"/>
    </source>
</evidence>
<proteinExistence type="predicted"/>
<protein>
    <submittedName>
        <fullName evidence="2">Uncharacterized protein</fullName>
    </submittedName>
</protein>
<feature type="region of interest" description="Disordered" evidence="1">
    <location>
        <begin position="59"/>
        <end position="88"/>
    </location>
</feature>
<dbReference type="EMBL" id="QRBI01000105">
    <property type="protein sequence ID" value="RMC14478.1"/>
    <property type="molecule type" value="Genomic_DNA"/>
</dbReference>
<dbReference type="OrthoDB" id="9219220at2759"/>
<name>A0A3M0KMJ1_HIRRU</name>
<reference evidence="2 3" key="1">
    <citation type="submission" date="2018-07" db="EMBL/GenBank/DDBJ databases">
        <title>A high quality draft genome assembly of the barn swallow (H. rustica rustica).</title>
        <authorList>
            <person name="Formenti G."/>
            <person name="Chiara M."/>
            <person name="Poveda L."/>
            <person name="Francoijs K.-J."/>
            <person name="Bonisoli-Alquati A."/>
            <person name="Canova L."/>
            <person name="Gianfranceschi L."/>
            <person name="Horner D.S."/>
            <person name="Saino N."/>
        </authorList>
    </citation>
    <scope>NUCLEOTIDE SEQUENCE [LARGE SCALE GENOMIC DNA]</scope>
    <source>
        <strain evidence="2">Chelidonia</strain>
        <tissue evidence="2">Blood</tissue>
    </source>
</reference>
<sequence>MEQELSQGEVNRIRKPSQGEDSGSKTSLHENWRRVTIRTLWVNPEYPELFWDPFQEEAMAATPSASDEQVPAAGAQSPSPDSPCCSPCSSRTQLAAQALSEPQGVHRRPSTPRRALRALCTLLWCSCMEV</sequence>
<dbReference type="AlphaFoldDB" id="A0A3M0KMJ1"/>